<dbReference type="Gene3D" id="3.90.79.10">
    <property type="entry name" value="Nucleoside Triphosphate Pyrophosphohydrolase"/>
    <property type="match status" value="1"/>
</dbReference>
<dbReference type="InterPro" id="IPR015797">
    <property type="entry name" value="NUDIX_hydrolase-like_dom_sf"/>
</dbReference>
<name>N2ABD6_9FIRM</name>
<evidence type="ECO:0000256" key="1">
    <source>
        <dbReference type="ARBA" id="ARBA00001946"/>
    </source>
</evidence>
<protein>
    <recommendedName>
        <fullName evidence="3">Nudix hydrolase domain-containing protein</fullName>
    </recommendedName>
</protein>
<dbReference type="PANTHER" id="PTHR11839">
    <property type="entry name" value="UDP/ADP-SUGAR PYROPHOSPHATASE"/>
    <property type="match status" value="1"/>
</dbReference>
<evidence type="ECO:0000259" key="3">
    <source>
        <dbReference type="PROSITE" id="PS51462"/>
    </source>
</evidence>
<dbReference type="Pfam" id="PF00293">
    <property type="entry name" value="NUDIX"/>
    <property type="match status" value="1"/>
</dbReference>
<dbReference type="SUPFAM" id="SSF55811">
    <property type="entry name" value="Nudix"/>
    <property type="match status" value="1"/>
</dbReference>
<dbReference type="InterPro" id="IPR020084">
    <property type="entry name" value="NUDIX_hydrolase_CS"/>
</dbReference>
<dbReference type="EMBL" id="AQFT01000107">
    <property type="protein sequence ID" value="EMZ23385.1"/>
    <property type="molecule type" value="Genomic_DNA"/>
</dbReference>
<keyword evidence="2" id="KW-0378">Hydrolase</keyword>
<feature type="domain" description="Nudix hydrolase" evidence="3">
    <location>
        <begin position="51"/>
        <end position="188"/>
    </location>
</feature>
<accession>N2ABD6</accession>
<organism evidence="4 5">
    <name type="scientific">Eubacterium plexicaudatum ASF492</name>
    <dbReference type="NCBI Taxonomy" id="1235802"/>
    <lineage>
        <taxon>Bacteria</taxon>
        <taxon>Bacillati</taxon>
        <taxon>Bacillota</taxon>
        <taxon>Clostridia</taxon>
        <taxon>Eubacteriales</taxon>
        <taxon>Eubacteriaceae</taxon>
        <taxon>Eubacterium</taxon>
    </lineage>
</organism>
<dbReference type="GO" id="GO:0019693">
    <property type="term" value="P:ribose phosphate metabolic process"/>
    <property type="evidence" value="ECO:0007669"/>
    <property type="project" value="TreeGrafter"/>
</dbReference>
<comment type="caution">
    <text evidence="4">The sequence shown here is derived from an EMBL/GenBank/DDBJ whole genome shotgun (WGS) entry which is preliminary data.</text>
</comment>
<dbReference type="PROSITE" id="PS51462">
    <property type="entry name" value="NUDIX"/>
    <property type="match status" value="1"/>
</dbReference>
<dbReference type="InterPro" id="IPR000086">
    <property type="entry name" value="NUDIX_hydrolase_dom"/>
</dbReference>
<dbReference type="PATRIC" id="fig|1235802.3.peg.3748"/>
<comment type="cofactor">
    <cofactor evidence="1">
        <name>Mg(2+)</name>
        <dbReference type="ChEBI" id="CHEBI:18420"/>
    </cofactor>
</comment>
<keyword evidence="5" id="KW-1185">Reference proteome</keyword>
<dbReference type="STRING" id="1235802.C823_03556"/>
<dbReference type="GO" id="GO:0016787">
    <property type="term" value="F:hydrolase activity"/>
    <property type="evidence" value="ECO:0007669"/>
    <property type="project" value="UniProtKB-KW"/>
</dbReference>
<dbReference type="CDD" id="cd03424">
    <property type="entry name" value="NUDIX_ADPRase_Nudt5_UGPPase_Nudt14"/>
    <property type="match status" value="1"/>
</dbReference>
<sequence length="202" mass="22999">MKKYHNIHQLTDNPFLNLYQMDAIDTKGNDFSYYFVSRNDAQHIKIKTQSMKAEGIVIYAVTNEQNPKLVLIRQYRYPLDAFLYELPAGLVDGDETPGMAASREMKEETGLDFVEYGGGKTCYRRPFFMGAGFTDETSATVFGTVNGSVSDAFVEDTEEIQVVLADKEQVRKILEQERVSMRGAYLMMHFLHADEPFAFLDA</sequence>
<dbReference type="Proteomes" id="UP000012589">
    <property type="component" value="Unassembled WGS sequence"/>
</dbReference>
<proteinExistence type="predicted"/>
<dbReference type="GO" id="GO:0006753">
    <property type="term" value="P:nucleoside phosphate metabolic process"/>
    <property type="evidence" value="ECO:0007669"/>
    <property type="project" value="TreeGrafter"/>
</dbReference>
<dbReference type="AlphaFoldDB" id="N2ABD6"/>
<evidence type="ECO:0000256" key="2">
    <source>
        <dbReference type="ARBA" id="ARBA00022801"/>
    </source>
</evidence>
<evidence type="ECO:0000313" key="5">
    <source>
        <dbReference type="Proteomes" id="UP000012589"/>
    </source>
</evidence>
<dbReference type="eggNOG" id="COG0494">
    <property type="taxonomic scope" value="Bacteria"/>
</dbReference>
<reference evidence="4 5" key="1">
    <citation type="journal article" date="2014" name="Genome Announc.">
        <title>Draft genome sequences of the altered schaedler flora, a defined bacterial community from gnotobiotic mice.</title>
        <authorList>
            <person name="Wannemuehler M.J."/>
            <person name="Overstreet A.M."/>
            <person name="Ward D.V."/>
            <person name="Phillips G.J."/>
        </authorList>
    </citation>
    <scope>NUCLEOTIDE SEQUENCE [LARGE SCALE GENOMIC DNA]</scope>
    <source>
        <strain evidence="4 5">ASF492</strain>
    </source>
</reference>
<dbReference type="PROSITE" id="PS00893">
    <property type="entry name" value="NUDIX_BOX"/>
    <property type="match status" value="1"/>
</dbReference>
<gene>
    <name evidence="4" type="ORF">C823_03556</name>
</gene>
<evidence type="ECO:0000313" key="4">
    <source>
        <dbReference type="EMBL" id="EMZ23385.1"/>
    </source>
</evidence>
<dbReference type="HOGENOM" id="CLU_062658_0_3_9"/>
<dbReference type="PANTHER" id="PTHR11839:SF18">
    <property type="entry name" value="NUDIX HYDROLASE DOMAIN-CONTAINING PROTEIN"/>
    <property type="match status" value="1"/>
</dbReference>